<proteinExistence type="predicted"/>
<evidence type="ECO:0000313" key="3">
    <source>
        <dbReference type="Proteomes" id="UP000015961"/>
    </source>
</evidence>
<sequence length="133" mass="14998">MADLSYTASPQTVLANLKSSYAPILCFDKEQLVCFFVLDNGDDRLNYTKNQNSLLLRAFSTDSNHLKKGYATASLQLLSNFVRDYFPDTTDVYLGVNLKNKFAIRLYEKVGFVDTTRIFTGPKGPQKILKLAI</sequence>
<dbReference type="Gene3D" id="3.40.630.30">
    <property type="match status" value="1"/>
</dbReference>
<dbReference type="RefSeq" id="WP_016186103.1">
    <property type="nucleotide sequence ID" value="NZ_ASWO01000003.1"/>
</dbReference>
<organism evidence="2 3">
    <name type="scientific">Enterococcus sulfureus ATCC 49903</name>
    <dbReference type="NCBI Taxonomy" id="1140003"/>
    <lineage>
        <taxon>Bacteria</taxon>
        <taxon>Bacillati</taxon>
        <taxon>Bacillota</taxon>
        <taxon>Bacilli</taxon>
        <taxon>Lactobacillales</taxon>
        <taxon>Enterococcaceae</taxon>
        <taxon>Enterococcus</taxon>
    </lineage>
</organism>
<evidence type="ECO:0000313" key="2">
    <source>
        <dbReference type="EMBL" id="EOT86170.1"/>
    </source>
</evidence>
<comment type="caution">
    <text evidence="2">The sequence shown here is derived from an EMBL/GenBank/DDBJ whole genome shotgun (WGS) entry which is preliminary data.</text>
</comment>
<dbReference type="SUPFAM" id="SSF55729">
    <property type="entry name" value="Acyl-CoA N-acyltransferases (Nat)"/>
    <property type="match status" value="1"/>
</dbReference>
<dbReference type="Pfam" id="PF00583">
    <property type="entry name" value="Acetyltransf_1"/>
    <property type="match status" value="1"/>
</dbReference>
<dbReference type="GO" id="GO:0016747">
    <property type="term" value="F:acyltransferase activity, transferring groups other than amino-acyl groups"/>
    <property type="evidence" value="ECO:0007669"/>
    <property type="project" value="InterPro"/>
</dbReference>
<reference evidence="2 3" key="1">
    <citation type="submission" date="2013-03" db="EMBL/GenBank/DDBJ databases">
        <title>The Genome Sequence of Enterococcus sulfureus ATCC_49903 (PacBio/Illumina hybrid assembly).</title>
        <authorList>
            <consortium name="The Broad Institute Genomics Platform"/>
            <consortium name="The Broad Institute Genome Sequencing Center for Infectious Disease"/>
            <person name="Earl A."/>
            <person name="Russ C."/>
            <person name="Gilmore M."/>
            <person name="Surin D."/>
            <person name="Walker B."/>
            <person name="Young S."/>
            <person name="Zeng Q."/>
            <person name="Gargeya S."/>
            <person name="Fitzgerald M."/>
            <person name="Haas B."/>
            <person name="Abouelleil A."/>
            <person name="Allen A.W."/>
            <person name="Alvarado L."/>
            <person name="Arachchi H.M."/>
            <person name="Berlin A.M."/>
            <person name="Chapman S.B."/>
            <person name="Gainer-Dewar J."/>
            <person name="Goldberg J."/>
            <person name="Griggs A."/>
            <person name="Gujja S."/>
            <person name="Hansen M."/>
            <person name="Howarth C."/>
            <person name="Imamovic A."/>
            <person name="Ireland A."/>
            <person name="Larimer J."/>
            <person name="McCowan C."/>
            <person name="Murphy C."/>
            <person name="Pearson M."/>
            <person name="Poon T.W."/>
            <person name="Priest M."/>
            <person name="Roberts A."/>
            <person name="Saif S."/>
            <person name="Shea T."/>
            <person name="Sisk P."/>
            <person name="Sykes S."/>
            <person name="Wortman J."/>
            <person name="Nusbaum C."/>
            <person name="Birren B."/>
        </authorList>
    </citation>
    <scope>NUCLEOTIDE SEQUENCE [LARGE SCALE GENOMIC DNA]</scope>
    <source>
        <strain evidence="2 3">ATCC 49903</strain>
    </source>
</reference>
<dbReference type="STRING" id="1140003.OMY_01666"/>
<dbReference type="EMBL" id="ASWO01000003">
    <property type="protein sequence ID" value="EOT86170.1"/>
    <property type="molecule type" value="Genomic_DNA"/>
</dbReference>
<dbReference type="PROSITE" id="PS51186">
    <property type="entry name" value="GNAT"/>
    <property type="match status" value="1"/>
</dbReference>
<dbReference type="InterPro" id="IPR016181">
    <property type="entry name" value="Acyl_CoA_acyltransferase"/>
</dbReference>
<evidence type="ECO:0000259" key="1">
    <source>
        <dbReference type="PROSITE" id="PS51186"/>
    </source>
</evidence>
<protein>
    <recommendedName>
        <fullName evidence="1">N-acetyltransferase domain-containing protein</fullName>
    </recommendedName>
</protein>
<dbReference type="OrthoDB" id="66776at2"/>
<gene>
    <name evidence="2" type="ORF">I573_00923</name>
</gene>
<feature type="domain" description="N-acetyltransferase" evidence="1">
    <location>
        <begin position="1"/>
        <end position="133"/>
    </location>
</feature>
<dbReference type="AlphaFoldDB" id="S0P7A7"/>
<dbReference type="InterPro" id="IPR000182">
    <property type="entry name" value="GNAT_dom"/>
</dbReference>
<dbReference type="eggNOG" id="COG0456">
    <property type="taxonomic scope" value="Bacteria"/>
</dbReference>
<name>S0P7A7_9ENTE</name>
<accession>S0P7A7</accession>
<dbReference type="Proteomes" id="UP000015961">
    <property type="component" value="Unassembled WGS sequence"/>
</dbReference>
<keyword evidence="3" id="KW-1185">Reference proteome</keyword>